<name>A0A327QKZ3_9BACT</name>
<dbReference type="Proteomes" id="UP000249547">
    <property type="component" value="Unassembled WGS sequence"/>
</dbReference>
<sequence>MQVKSTFKINWDAIGIGASLACAVHCVLLPVLFTTLTFFDIELLENIYMEIGTILISMLAGGWALLHGYRHHHQRISLVIMFIVGLALMIGGNFFHHGAHEWLEMVAKLSGAILIISAHIMNYKACKTQHPRETTANA</sequence>
<feature type="transmembrane region" description="Helical" evidence="1">
    <location>
        <begin position="78"/>
        <end position="99"/>
    </location>
</feature>
<dbReference type="GO" id="GO:0015097">
    <property type="term" value="F:mercury ion transmembrane transporter activity"/>
    <property type="evidence" value="ECO:0007669"/>
    <property type="project" value="InterPro"/>
</dbReference>
<organism evidence="2 3">
    <name type="scientific">Chitinophaga skermanii</name>
    <dbReference type="NCBI Taxonomy" id="331697"/>
    <lineage>
        <taxon>Bacteria</taxon>
        <taxon>Pseudomonadati</taxon>
        <taxon>Bacteroidota</taxon>
        <taxon>Chitinophagia</taxon>
        <taxon>Chitinophagales</taxon>
        <taxon>Chitinophagaceae</taxon>
        <taxon>Chitinophaga</taxon>
    </lineage>
</organism>
<dbReference type="InterPro" id="IPR004891">
    <property type="entry name" value="Mercury-R_MerC"/>
</dbReference>
<evidence type="ECO:0000313" key="3">
    <source>
        <dbReference type="Proteomes" id="UP000249547"/>
    </source>
</evidence>
<dbReference type="OrthoDB" id="5966279at2"/>
<feature type="transmembrane region" description="Helical" evidence="1">
    <location>
        <begin position="47"/>
        <end position="66"/>
    </location>
</feature>
<dbReference type="AlphaFoldDB" id="A0A327QKZ3"/>
<evidence type="ECO:0000313" key="2">
    <source>
        <dbReference type="EMBL" id="RAJ02417.1"/>
    </source>
</evidence>
<keyword evidence="1" id="KW-1133">Transmembrane helix</keyword>
<protein>
    <submittedName>
        <fullName evidence="2">MerC mercury resistance protein</fullName>
    </submittedName>
</protein>
<proteinExistence type="predicted"/>
<keyword evidence="1" id="KW-0812">Transmembrane</keyword>
<comment type="caution">
    <text evidence="2">The sequence shown here is derived from an EMBL/GenBank/DDBJ whole genome shotgun (WGS) entry which is preliminary data.</text>
</comment>
<feature type="transmembrane region" description="Helical" evidence="1">
    <location>
        <begin position="105"/>
        <end position="123"/>
    </location>
</feature>
<evidence type="ECO:0000256" key="1">
    <source>
        <dbReference type="SAM" id="Phobius"/>
    </source>
</evidence>
<gene>
    <name evidence="2" type="ORF">LX64_03430</name>
</gene>
<keyword evidence="3" id="KW-1185">Reference proteome</keyword>
<keyword evidence="1" id="KW-0472">Membrane</keyword>
<accession>A0A327QKZ3</accession>
<dbReference type="EMBL" id="QLLL01000006">
    <property type="protein sequence ID" value="RAJ02417.1"/>
    <property type="molecule type" value="Genomic_DNA"/>
</dbReference>
<dbReference type="RefSeq" id="WP_111598859.1">
    <property type="nucleotide sequence ID" value="NZ_QLLL01000006.1"/>
</dbReference>
<dbReference type="Pfam" id="PF03203">
    <property type="entry name" value="MerC"/>
    <property type="match status" value="1"/>
</dbReference>
<reference evidence="2 3" key="1">
    <citation type="submission" date="2018-06" db="EMBL/GenBank/DDBJ databases">
        <title>Genomic Encyclopedia of Archaeal and Bacterial Type Strains, Phase II (KMG-II): from individual species to whole genera.</title>
        <authorList>
            <person name="Goeker M."/>
        </authorList>
    </citation>
    <scope>NUCLEOTIDE SEQUENCE [LARGE SCALE GENOMIC DNA]</scope>
    <source>
        <strain evidence="2 3">DSM 23857</strain>
    </source>
</reference>
<dbReference type="GO" id="GO:0016020">
    <property type="term" value="C:membrane"/>
    <property type="evidence" value="ECO:0007669"/>
    <property type="project" value="InterPro"/>
</dbReference>
<feature type="transmembrane region" description="Helical" evidence="1">
    <location>
        <begin position="12"/>
        <end position="35"/>
    </location>
</feature>